<dbReference type="Proteomes" id="UP000002791">
    <property type="component" value="Chromosome"/>
</dbReference>
<gene>
    <name evidence="2" type="ORF">SaccyDRAFT_3740</name>
</gene>
<dbReference type="eggNOG" id="ENOG50346BK">
    <property type="taxonomic scope" value="Bacteria"/>
</dbReference>
<dbReference type="EMBL" id="CM001440">
    <property type="protein sequence ID" value="EHR62567.1"/>
    <property type="molecule type" value="Genomic_DNA"/>
</dbReference>
<dbReference type="Pfam" id="PF19733">
    <property type="entry name" value="DUF6223"/>
    <property type="match status" value="1"/>
</dbReference>
<evidence type="ECO:0000313" key="2">
    <source>
        <dbReference type="EMBL" id="EHR62567.1"/>
    </source>
</evidence>
<feature type="transmembrane region" description="Helical" evidence="1">
    <location>
        <begin position="115"/>
        <end position="137"/>
    </location>
</feature>
<accession>H5XFE4</accession>
<sequence length="143" mass="13697">MKLPMSVRHALTAAPIASTGALTLTTPAAAHVLAQPAIDALTVTPGRLWSLVAALVAVAGVVVAGVALARPNGRLGTGPRPTGALVALAAGVAGMVTGGLVVITAEGGPGTGYGIVGGFLDLAVGLLAVVLGALALARAKRTA</sequence>
<dbReference type="AlphaFoldDB" id="H5XFE4"/>
<name>H5XFE4_9PSEU</name>
<feature type="transmembrane region" description="Helical" evidence="1">
    <location>
        <begin position="50"/>
        <end position="69"/>
    </location>
</feature>
<dbReference type="HOGENOM" id="CLU_141456_1_0_11"/>
<dbReference type="STRING" id="882082.SaccyDRAFT_3740"/>
<reference evidence="2 3" key="1">
    <citation type="submission" date="2011-11" db="EMBL/GenBank/DDBJ databases">
        <title>The Noncontiguous Finished sequence of Saccharomonospora cyanea NA-134.</title>
        <authorList>
            <consortium name="US DOE Joint Genome Institute"/>
            <person name="Lucas S."/>
            <person name="Han J."/>
            <person name="Lapidus A."/>
            <person name="Cheng J.-F."/>
            <person name="Goodwin L."/>
            <person name="Pitluck S."/>
            <person name="Peters L."/>
            <person name="Ovchinnikova G."/>
            <person name="Lu M."/>
            <person name="Detter J.C."/>
            <person name="Han C."/>
            <person name="Tapia R."/>
            <person name="Land M."/>
            <person name="Hauser L."/>
            <person name="Kyrpides N."/>
            <person name="Ivanova N."/>
            <person name="Pagani I."/>
            <person name="Brambilla E.-M."/>
            <person name="Klenk H.-P."/>
            <person name="Woyke T."/>
        </authorList>
    </citation>
    <scope>NUCLEOTIDE SEQUENCE [LARGE SCALE GENOMIC DNA]</scope>
    <source>
        <strain evidence="2 3">NA-134</strain>
    </source>
</reference>
<evidence type="ECO:0000256" key="1">
    <source>
        <dbReference type="SAM" id="Phobius"/>
    </source>
</evidence>
<keyword evidence="3" id="KW-1185">Reference proteome</keyword>
<keyword evidence="1" id="KW-0812">Transmembrane</keyword>
<organism evidence="2 3">
    <name type="scientific">Saccharomonospora cyanea NA-134</name>
    <dbReference type="NCBI Taxonomy" id="882082"/>
    <lineage>
        <taxon>Bacteria</taxon>
        <taxon>Bacillati</taxon>
        <taxon>Actinomycetota</taxon>
        <taxon>Actinomycetes</taxon>
        <taxon>Pseudonocardiales</taxon>
        <taxon>Pseudonocardiaceae</taxon>
        <taxon>Saccharomonospora</taxon>
    </lineage>
</organism>
<feature type="transmembrane region" description="Helical" evidence="1">
    <location>
        <begin position="81"/>
        <end position="103"/>
    </location>
</feature>
<keyword evidence="1" id="KW-1133">Transmembrane helix</keyword>
<evidence type="ECO:0000313" key="3">
    <source>
        <dbReference type="Proteomes" id="UP000002791"/>
    </source>
</evidence>
<dbReference type="InterPro" id="IPR045770">
    <property type="entry name" value="DUF6223"/>
</dbReference>
<protein>
    <submittedName>
        <fullName evidence="2">Uncharacterized protein</fullName>
    </submittedName>
</protein>
<keyword evidence="1" id="KW-0472">Membrane</keyword>
<proteinExistence type="predicted"/>